<dbReference type="RefSeq" id="WP_098070800.1">
    <property type="nucleotide sequence ID" value="NZ_NUAZ01000004.1"/>
</dbReference>
<accession>A0A2A7YF89</accession>
<evidence type="ECO:0000313" key="2">
    <source>
        <dbReference type="Proteomes" id="UP000225320"/>
    </source>
</evidence>
<comment type="caution">
    <text evidence="1">The sequence shown here is derived from an EMBL/GenBank/DDBJ whole genome shotgun (WGS) entry which is preliminary data.</text>
</comment>
<evidence type="ECO:0000313" key="1">
    <source>
        <dbReference type="EMBL" id="PGG92594.1"/>
    </source>
</evidence>
<protein>
    <recommendedName>
        <fullName evidence="3">Sublancin family glycopeptide</fullName>
    </recommendedName>
</protein>
<sequence>MKDLIKELNLEELEKFEGGHDGVNYMHEHDGGGAGGGSGIGTAQCAYFKALCYSGGSEWLGGYGGCGSTQNNCELARKYC</sequence>
<evidence type="ECO:0008006" key="3">
    <source>
        <dbReference type="Google" id="ProtNLM"/>
    </source>
</evidence>
<dbReference type="EMBL" id="NVOI01000037">
    <property type="protein sequence ID" value="PGG92594.1"/>
    <property type="molecule type" value="Genomic_DNA"/>
</dbReference>
<dbReference type="Proteomes" id="UP000225320">
    <property type="component" value="Unassembled WGS sequence"/>
</dbReference>
<organism evidence="1 2">
    <name type="scientific">Bacillus toyonensis</name>
    <dbReference type="NCBI Taxonomy" id="155322"/>
    <lineage>
        <taxon>Bacteria</taxon>
        <taxon>Bacillati</taxon>
        <taxon>Bacillota</taxon>
        <taxon>Bacilli</taxon>
        <taxon>Bacillales</taxon>
        <taxon>Bacillaceae</taxon>
        <taxon>Bacillus</taxon>
        <taxon>Bacillus cereus group</taxon>
    </lineage>
</organism>
<gene>
    <name evidence="1" type="ORF">CON73_12150</name>
</gene>
<name>A0A2A7YF89_9BACI</name>
<dbReference type="InterPro" id="IPR026479">
    <property type="entry name" value="Glycopep_SunS"/>
</dbReference>
<dbReference type="NCBIfam" id="TIGR04196">
    <property type="entry name" value="glycopep_SunS"/>
    <property type="match status" value="1"/>
</dbReference>
<proteinExistence type="predicted"/>
<reference evidence="1 2" key="1">
    <citation type="submission" date="2017-09" db="EMBL/GenBank/DDBJ databases">
        <title>Large-scale bioinformatics analysis of Bacillus genomes uncovers conserved roles of natural products in bacterial physiology.</title>
        <authorList>
            <consortium name="Agbiome Team Llc"/>
            <person name="Bleich R.M."/>
            <person name="Grubbs K.J."/>
            <person name="Santa Maria K.C."/>
            <person name="Allen S.E."/>
            <person name="Farag S."/>
            <person name="Shank E.A."/>
            <person name="Bowers A."/>
        </authorList>
    </citation>
    <scope>NUCLEOTIDE SEQUENCE [LARGE SCALE GENOMIC DNA]</scope>
    <source>
        <strain evidence="1 2">AFS094862</strain>
    </source>
</reference>
<dbReference type="AlphaFoldDB" id="A0A2A7YF89"/>